<evidence type="ECO:0000313" key="3">
    <source>
        <dbReference type="EMBL" id="PTQ31348.1"/>
    </source>
</evidence>
<accession>A0A2R6WBY6</accession>
<proteinExistence type="predicted"/>
<gene>
    <name evidence="3" type="ORF">MARPO_0112s0009</name>
</gene>
<feature type="repeat" description="ARM" evidence="1">
    <location>
        <begin position="209"/>
        <end position="241"/>
    </location>
</feature>
<organism evidence="3 4">
    <name type="scientific">Marchantia polymorpha</name>
    <name type="common">Common liverwort</name>
    <name type="synonym">Marchantia aquatica</name>
    <dbReference type="NCBI Taxonomy" id="3197"/>
    <lineage>
        <taxon>Eukaryota</taxon>
        <taxon>Viridiplantae</taxon>
        <taxon>Streptophyta</taxon>
        <taxon>Embryophyta</taxon>
        <taxon>Marchantiophyta</taxon>
        <taxon>Marchantiopsida</taxon>
        <taxon>Marchantiidae</taxon>
        <taxon>Marchantiales</taxon>
        <taxon>Marchantiaceae</taxon>
        <taxon>Marchantia</taxon>
    </lineage>
</organism>
<protein>
    <submittedName>
        <fullName evidence="3">Uncharacterized protein</fullName>
    </submittedName>
</protein>
<dbReference type="Pfam" id="PF00514">
    <property type="entry name" value="Arm"/>
    <property type="match status" value="1"/>
</dbReference>
<feature type="repeat" description="ARM" evidence="1">
    <location>
        <begin position="441"/>
        <end position="483"/>
    </location>
</feature>
<name>A0A2R6WBY6_MARPO</name>
<dbReference type="AlphaFoldDB" id="A0A2R6WBY6"/>
<evidence type="ECO:0000313" key="4">
    <source>
        <dbReference type="Proteomes" id="UP000244005"/>
    </source>
</evidence>
<feature type="coiled-coil region" evidence="2">
    <location>
        <begin position="538"/>
        <end position="601"/>
    </location>
</feature>
<dbReference type="Gramene" id="Mp4g09080.1">
    <property type="protein sequence ID" value="Mp4g09080.1.cds"/>
    <property type="gene ID" value="Mp4g09080"/>
</dbReference>
<dbReference type="Proteomes" id="UP000244005">
    <property type="component" value="Unassembled WGS sequence"/>
</dbReference>
<dbReference type="InterPro" id="IPR016024">
    <property type="entry name" value="ARM-type_fold"/>
</dbReference>
<reference evidence="4" key="1">
    <citation type="journal article" date="2017" name="Cell">
        <title>Insights into land plant evolution garnered from the Marchantia polymorpha genome.</title>
        <authorList>
            <person name="Bowman J.L."/>
            <person name="Kohchi T."/>
            <person name="Yamato K.T."/>
            <person name="Jenkins J."/>
            <person name="Shu S."/>
            <person name="Ishizaki K."/>
            <person name="Yamaoka S."/>
            <person name="Nishihama R."/>
            <person name="Nakamura Y."/>
            <person name="Berger F."/>
            <person name="Adam C."/>
            <person name="Aki S.S."/>
            <person name="Althoff F."/>
            <person name="Araki T."/>
            <person name="Arteaga-Vazquez M.A."/>
            <person name="Balasubrmanian S."/>
            <person name="Barry K."/>
            <person name="Bauer D."/>
            <person name="Boehm C.R."/>
            <person name="Briginshaw L."/>
            <person name="Caballero-Perez J."/>
            <person name="Catarino B."/>
            <person name="Chen F."/>
            <person name="Chiyoda S."/>
            <person name="Chovatia M."/>
            <person name="Davies K.M."/>
            <person name="Delmans M."/>
            <person name="Demura T."/>
            <person name="Dierschke T."/>
            <person name="Dolan L."/>
            <person name="Dorantes-Acosta A.E."/>
            <person name="Eklund D.M."/>
            <person name="Florent S.N."/>
            <person name="Flores-Sandoval E."/>
            <person name="Fujiyama A."/>
            <person name="Fukuzawa H."/>
            <person name="Galik B."/>
            <person name="Grimanelli D."/>
            <person name="Grimwood J."/>
            <person name="Grossniklaus U."/>
            <person name="Hamada T."/>
            <person name="Haseloff J."/>
            <person name="Hetherington A.J."/>
            <person name="Higo A."/>
            <person name="Hirakawa Y."/>
            <person name="Hundley H.N."/>
            <person name="Ikeda Y."/>
            <person name="Inoue K."/>
            <person name="Inoue S.I."/>
            <person name="Ishida S."/>
            <person name="Jia Q."/>
            <person name="Kakita M."/>
            <person name="Kanazawa T."/>
            <person name="Kawai Y."/>
            <person name="Kawashima T."/>
            <person name="Kennedy M."/>
            <person name="Kinose K."/>
            <person name="Kinoshita T."/>
            <person name="Kohara Y."/>
            <person name="Koide E."/>
            <person name="Komatsu K."/>
            <person name="Kopischke S."/>
            <person name="Kubo M."/>
            <person name="Kyozuka J."/>
            <person name="Lagercrantz U."/>
            <person name="Lin S.S."/>
            <person name="Lindquist E."/>
            <person name="Lipzen A.M."/>
            <person name="Lu C.W."/>
            <person name="De Luna E."/>
            <person name="Martienssen R.A."/>
            <person name="Minamino N."/>
            <person name="Mizutani M."/>
            <person name="Mizutani M."/>
            <person name="Mochizuki N."/>
            <person name="Monte I."/>
            <person name="Mosher R."/>
            <person name="Nagasaki H."/>
            <person name="Nakagami H."/>
            <person name="Naramoto S."/>
            <person name="Nishitani K."/>
            <person name="Ohtani M."/>
            <person name="Okamoto T."/>
            <person name="Okumura M."/>
            <person name="Phillips J."/>
            <person name="Pollak B."/>
            <person name="Reinders A."/>
            <person name="Rovekamp M."/>
            <person name="Sano R."/>
            <person name="Sawa S."/>
            <person name="Schmid M.W."/>
            <person name="Shirakawa M."/>
            <person name="Solano R."/>
            <person name="Spunde A."/>
            <person name="Suetsugu N."/>
            <person name="Sugano S."/>
            <person name="Sugiyama A."/>
            <person name="Sun R."/>
            <person name="Suzuki Y."/>
            <person name="Takenaka M."/>
            <person name="Takezawa D."/>
            <person name="Tomogane H."/>
            <person name="Tsuzuki M."/>
            <person name="Ueda T."/>
            <person name="Umeda M."/>
            <person name="Ward J.M."/>
            <person name="Watanabe Y."/>
            <person name="Yazaki K."/>
            <person name="Yokoyama R."/>
            <person name="Yoshitake Y."/>
            <person name="Yotsui I."/>
            <person name="Zachgo S."/>
            <person name="Schmutz J."/>
        </authorList>
    </citation>
    <scope>NUCLEOTIDE SEQUENCE [LARGE SCALE GENOMIC DNA]</scope>
    <source>
        <strain evidence="4">Tak-1</strain>
    </source>
</reference>
<feature type="repeat" description="ARM" evidence="1">
    <location>
        <begin position="482"/>
        <end position="524"/>
    </location>
</feature>
<dbReference type="SMART" id="SM00185">
    <property type="entry name" value="ARM"/>
    <property type="match status" value="8"/>
</dbReference>
<dbReference type="PANTHER" id="PTHR47451">
    <property type="entry name" value="ARM REPEAT SUPERFAMILY PROTEIN"/>
    <property type="match status" value="1"/>
</dbReference>
<evidence type="ECO:0000256" key="2">
    <source>
        <dbReference type="SAM" id="Coils"/>
    </source>
</evidence>
<dbReference type="OrthoDB" id="409644at2759"/>
<sequence>MEVTSSLARGSIPYSVLLLKQNELLRKGKIVLCRNYISAPVTGSFMAIVGKLSPSISYFAKRKILGVSTQSGNNSDGELDDSTPPAIDEVLNYLGASYEGDSLNKFERVEERGTSEDTIGLQEGYVGVFVRLLGLDNPEVEREEAVRALWRHSAGGKYYIDQIMEFPGCLNLIVSLLRSHRTAAAEAAAGVLRNISSIETYRSAVTEAGALEEILGLLTRRDIPEVREHATCVLWNLSVEEGPRAKLVNPEILQVLSSMLGSEKDGEREAAAGVLANLTQSSCYSDELVKVGIIPKLAKILLDDGHGTKVSRQEAKNALIRLGQERHIEHLIIEEGLVFVPVIGASAYRSFKPLLQEAPTLPESVDVLQTAPKVPSTFGAGNLLLGLNWESRGNDIDDASRLIIEGRVRQQFLARVGVIGKKSSKTEESGDEQVTLMSWWDGITRLVLILGLDNLNVAKQAVQALGSIAINEDNRQAIQKSGAIPHLVRLLGCGDEDIALAVTSTLNKLAISRQVRRSINSHNAQLALVAILNSVETSDDVREEMVCALSRLSKAEEEMEAVIQDGTISGLIDIVSSERASIEEKEEAEEILEEVASLKSEPRDGIVTGGGLPHLLKIMERASVPYAEQAACLLDELATNSSNANAILAAGVESSLSKSLKLLFDEVTVVTSDEIVLDREDGYRFVAALSRLVQTIARSAKFENPSELAKILRNILQDESAPLNIKDWVSASLIKLEQVCKGFGEDNPVEAFVDFEVHVRDTIPWLVRELGPDFSPIVRERAVTHLRLLLCQGSNAYATAVASAGAVDKLADLLKSGSDIARAASVSVLYTLSMNEENHPAMLAAGLAPCLVELVRRKVPEWRLAFYLLRALPK</sequence>
<keyword evidence="2" id="KW-0175">Coiled coil</keyword>
<dbReference type="PROSITE" id="PS50176">
    <property type="entry name" value="ARM_REPEAT"/>
    <property type="match status" value="5"/>
</dbReference>
<feature type="repeat" description="ARM" evidence="1">
    <location>
        <begin position="610"/>
        <end position="652"/>
    </location>
</feature>
<dbReference type="PANTHER" id="PTHR47451:SF1">
    <property type="entry name" value="ARM REPEAT SUPERFAMILY PROTEIN"/>
    <property type="match status" value="1"/>
</dbReference>
<dbReference type="Gene3D" id="1.25.10.10">
    <property type="entry name" value="Leucine-rich Repeat Variant"/>
    <property type="match status" value="4"/>
</dbReference>
<dbReference type="InterPro" id="IPR000225">
    <property type="entry name" value="Armadillo"/>
</dbReference>
<dbReference type="EMBL" id="KZ772784">
    <property type="protein sequence ID" value="PTQ31348.1"/>
    <property type="molecule type" value="Genomic_DNA"/>
</dbReference>
<dbReference type="InterPro" id="IPR011989">
    <property type="entry name" value="ARM-like"/>
</dbReference>
<keyword evidence="4" id="KW-1185">Reference proteome</keyword>
<feature type="repeat" description="ARM" evidence="1">
    <location>
        <begin position="168"/>
        <end position="210"/>
    </location>
</feature>
<evidence type="ECO:0000256" key="1">
    <source>
        <dbReference type="PROSITE-ProRule" id="PRU00259"/>
    </source>
</evidence>
<dbReference type="SUPFAM" id="SSF48371">
    <property type="entry name" value="ARM repeat"/>
    <property type="match status" value="2"/>
</dbReference>